<evidence type="ECO:0000259" key="7">
    <source>
        <dbReference type="PROSITE" id="PS50923"/>
    </source>
</evidence>
<proteinExistence type="predicted"/>
<dbReference type="Proteomes" id="UP001164746">
    <property type="component" value="Chromosome 15"/>
</dbReference>
<feature type="domain" description="Sushi" evidence="7">
    <location>
        <begin position="501"/>
        <end position="555"/>
    </location>
</feature>
<dbReference type="InterPro" id="IPR000436">
    <property type="entry name" value="Sushi_SCR_CCP_dom"/>
</dbReference>
<evidence type="ECO:0000256" key="2">
    <source>
        <dbReference type="ARBA" id="ARBA00022737"/>
    </source>
</evidence>
<keyword evidence="9" id="KW-1185">Reference proteome</keyword>
<evidence type="ECO:0000259" key="6">
    <source>
        <dbReference type="PROSITE" id="PS50835"/>
    </source>
</evidence>
<reference evidence="8" key="1">
    <citation type="submission" date="2022-11" db="EMBL/GenBank/DDBJ databases">
        <title>Centuries of genome instability and evolution in soft-shell clam transmissible cancer (bioRxiv).</title>
        <authorList>
            <person name="Hart S.F.M."/>
            <person name="Yonemitsu M.A."/>
            <person name="Giersch R.M."/>
            <person name="Beal B.F."/>
            <person name="Arriagada G."/>
            <person name="Davis B.W."/>
            <person name="Ostrander E.A."/>
            <person name="Goff S.P."/>
            <person name="Metzger M.J."/>
        </authorList>
    </citation>
    <scope>NUCLEOTIDE SEQUENCE</scope>
    <source>
        <strain evidence="8">MELC-2E11</strain>
        <tissue evidence="8">Siphon/mantle</tissue>
    </source>
</reference>
<keyword evidence="1 5" id="KW-0768">Sushi</keyword>
<evidence type="ECO:0000313" key="9">
    <source>
        <dbReference type="Proteomes" id="UP001164746"/>
    </source>
</evidence>
<evidence type="ECO:0000256" key="5">
    <source>
        <dbReference type="PROSITE-ProRule" id="PRU00302"/>
    </source>
</evidence>
<feature type="non-terminal residue" evidence="8">
    <location>
        <position position="1"/>
    </location>
</feature>
<feature type="domain" description="Sushi" evidence="7">
    <location>
        <begin position="966"/>
        <end position="1021"/>
    </location>
</feature>
<keyword evidence="3 5" id="KW-1015">Disulfide bond</keyword>
<dbReference type="PROSITE" id="PS50923">
    <property type="entry name" value="SUSHI"/>
    <property type="match status" value="16"/>
</dbReference>
<dbReference type="PROSITE" id="PS50835">
    <property type="entry name" value="IG_LIKE"/>
    <property type="match status" value="1"/>
</dbReference>
<dbReference type="SUPFAM" id="SSF57535">
    <property type="entry name" value="Complement control module/SCR domain"/>
    <property type="match status" value="17"/>
</dbReference>
<dbReference type="InterPro" id="IPR036179">
    <property type="entry name" value="Ig-like_dom_sf"/>
</dbReference>
<organism evidence="8 9">
    <name type="scientific">Mya arenaria</name>
    <name type="common">Soft-shell clam</name>
    <dbReference type="NCBI Taxonomy" id="6604"/>
    <lineage>
        <taxon>Eukaryota</taxon>
        <taxon>Metazoa</taxon>
        <taxon>Spiralia</taxon>
        <taxon>Lophotrochozoa</taxon>
        <taxon>Mollusca</taxon>
        <taxon>Bivalvia</taxon>
        <taxon>Autobranchia</taxon>
        <taxon>Heteroconchia</taxon>
        <taxon>Euheterodonta</taxon>
        <taxon>Imparidentia</taxon>
        <taxon>Neoheterodontei</taxon>
        <taxon>Myida</taxon>
        <taxon>Myoidea</taxon>
        <taxon>Myidae</taxon>
        <taxon>Mya</taxon>
    </lineage>
</organism>
<gene>
    <name evidence="8" type="ORF">MAR_014578</name>
</gene>
<dbReference type="SUPFAM" id="SSF48726">
    <property type="entry name" value="Immunoglobulin"/>
    <property type="match status" value="1"/>
</dbReference>
<dbReference type="InterPro" id="IPR013783">
    <property type="entry name" value="Ig-like_fold"/>
</dbReference>
<dbReference type="CDD" id="cd00033">
    <property type="entry name" value="CCP"/>
    <property type="match status" value="15"/>
</dbReference>
<dbReference type="PANTHER" id="PTHR19325:SF575">
    <property type="entry name" value="LOCOMOTION-RELATED PROTEIN HIKARU GENKI"/>
    <property type="match status" value="1"/>
</dbReference>
<dbReference type="Gene3D" id="2.10.70.10">
    <property type="entry name" value="Complement Module, domain 1"/>
    <property type="match status" value="17"/>
</dbReference>
<protein>
    <submittedName>
        <fullName evidence="8">SVEP1-like protein</fullName>
    </submittedName>
</protein>
<dbReference type="Pfam" id="PF00084">
    <property type="entry name" value="Sushi"/>
    <property type="match status" value="16"/>
</dbReference>
<feature type="domain" description="Sushi" evidence="7">
    <location>
        <begin position="914"/>
        <end position="965"/>
    </location>
</feature>
<dbReference type="EMBL" id="CP111026">
    <property type="protein sequence ID" value="WAR28874.1"/>
    <property type="molecule type" value="Genomic_DNA"/>
</dbReference>
<feature type="domain" description="Sushi" evidence="7">
    <location>
        <begin position="273"/>
        <end position="330"/>
    </location>
</feature>
<sequence length="1607" mass="174557">ELVCKEGYETNSSTSVTCQADGNWTPFPECEAVSCGAFGETIMNAETSQYNSSYGDNITVTCNTGYALEGSGIIQCGVDKSWSNAPSCAPINCTHLSEEILPENLAISEGSANLFHYNITVDLACGVGYIINGTRSVTCQANGTWTNLPICNAIKCVKFIPPEFGDIDDSFYVGQYFKENVTIKCQDGFKMENPTISTAECQSNGTWTTRVKCVKINCGEHEQVTNGNLDGSDDDFNSTITISCDPGYALPGPNISTCQANKTWSEIGQCLPITCTNFDVVENSQNRSTITDIKYGEDIDILCNDGFVYVGKKPLTCSETGDWPVVNCSRVTCNGSTDIDHGSIVNTNETALEFKCHDGYESLSGLIVKCIDGELGTLPNCTKVDCGQIQNIDSGIVIYINNTTLFGETAVVNCSYGYEPLETQEITCHNNGSWSHYQTCALIRCPSVLGSNIYIANSTANYSFEDSAIVACAAGYTLDGSNVIECKVDGNWTDIPTCSLINCSSPIIVHGNVTFVTTSNGSTATVTCEYGYMHDGNGSALCENGTWLGIGSCETITCNPFMPQKNMRTQNDSNGEIYPFNSVIQVECDEGYQFTTNDTTLTCDLTGNWTVLPECEKIMCTIQNVSNGRPNPDKVMFLIGELYNLTCDEGYDLLDESNVTCDENGMWNKQLSCEPVNCTGDISLENGTFSPSKLFYSYGNEVSINCNEGFKVEGSSEIQCLANGSWSHLPSCTVITCADISVPENAEIVDDGGNTFGSNTTIKCKPGFYLTGINTSMCMDDENWLELGNCSLIECGTIPFIENTRNISANFTRQYNSSISYECDEGYNFSNESDAQIVCSQNGMWEGSISCQKVKCLKLNIGNGSISDETNVVFEFGDIVQVQCNDNYTLTGNSEVRCLANGSWDDVPVCEQNVVCPTLTITNGNIKFMDRRANVTCFDLYNLNSSSNVDCQQNGSWTEIPKCDLAFCQPITIEHGYLNDSQTEIGSVVHVSCSDGYKVNGTAITICENDGSWSAEVVCELVSCISFDVVERGLFTVDNTTAPFNGSIIPTCIPGTDFTPGSVREINCTENGWIGAPECQIQGQISFERDMFAFPSGQEAVIKCIISNNPNWQHAVMKKKNGETIFSVWNDTGSVRVTDEISIHTYTAFHSLESTFEFGLNISSIICDDAGIYICEVEAGNFTIVKSANASVSLTGNATIPNISAPEFMNAGHGGEIKCTGNVGLNENGLTGNLSLVVTTGEMSNTDTQEINPQCDGYVEAVFMAPTFPSNITEVTVRCETSTVEGPPLVSSNRTIEIRSSYVAFPTSSYLLKIGQPGNIVCDVANIDNWTAVVISKPNDADFVKVFPDGANNLQNGSNVDLSHSNLTDTAVKVVVYFNNVSCSDAPMESGTINYTCTALNGDVVLGQDTTKITFQMDPNEPILSIPLTTVENIPTPYTALDYLWCLANVGSDTNRVVQIEIQRSGESEFSAFNLTMPEPPETTSRNCEINVTVTYKQINFDNSYNNSKIRCSVYQNASSTDPMVSSPVYDVTLLPESICDEVTNTTNTTLYLPYPYSYPGSCRKHVECSFNETSVSIYARECDSDICPVFDDNGTIFNCDNCIGCI</sequence>
<dbReference type="InterPro" id="IPR035976">
    <property type="entry name" value="Sushi/SCR/CCP_sf"/>
</dbReference>
<feature type="domain" description="Sushi" evidence="7">
    <location>
        <begin position="154"/>
        <end position="215"/>
    </location>
</feature>
<dbReference type="Gene3D" id="2.60.40.10">
    <property type="entry name" value="Immunoglobulins"/>
    <property type="match status" value="1"/>
</dbReference>
<evidence type="ECO:0000313" key="8">
    <source>
        <dbReference type="EMBL" id="WAR28874.1"/>
    </source>
</evidence>
<feature type="domain" description="Sushi" evidence="7">
    <location>
        <begin position="1"/>
        <end position="32"/>
    </location>
</feature>
<keyword evidence="2" id="KW-0677">Repeat</keyword>
<feature type="domain" description="Sushi" evidence="7">
    <location>
        <begin position="735"/>
        <end position="792"/>
    </location>
</feature>
<feature type="disulfide bond" evidence="5">
    <location>
        <begin position="588"/>
        <end position="615"/>
    </location>
</feature>
<name>A0ABY7G5T7_MYAAR</name>
<feature type="domain" description="Ig-like" evidence="6">
    <location>
        <begin position="1077"/>
        <end position="1191"/>
    </location>
</feature>
<feature type="domain" description="Sushi" evidence="7">
    <location>
        <begin position="216"/>
        <end position="272"/>
    </location>
</feature>
<comment type="caution">
    <text evidence="5">Lacks conserved residue(s) required for the propagation of feature annotation.</text>
</comment>
<keyword evidence="4" id="KW-0325">Glycoprotein</keyword>
<evidence type="ECO:0000256" key="3">
    <source>
        <dbReference type="ARBA" id="ARBA00023157"/>
    </source>
</evidence>
<accession>A0ABY7G5T7</accession>
<feature type="domain" description="Sushi" evidence="7">
    <location>
        <begin position="676"/>
        <end position="734"/>
    </location>
</feature>
<evidence type="ECO:0000256" key="1">
    <source>
        <dbReference type="ARBA" id="ARBA00022659"/>
    </source>
</evidence>
<feature type="domain" description="Sushi" evidence="7">
    <location>
        <begin position="556"/>
        <end position="617"/>
    </location>
</feature>
<evidence type="ECO:0000256" key="4">
    <source>
        <dbReference type="ARBA" id="ARBA00023180"/>
    </source>
</evidence>
<feature type="domain" description="Sushi" evidence="7">
    <location>
        <begin position="443"/>
        <end position="500"/>
    </location>
</feature>
<dbReference type="PANTHER" id="PTHR19325">
    <property type="entry name" value="COMPLEMENT COMPONENT-RELATED SUSHI DOMAIN-CONTAINING"/>
    <property type="match status" value="1"/>
</dbReference>
<dbReference type="InterPro" id="IPR050350">
    <property type="entry name" value="Compl-Cell_Adhes-Reg"/>
</dbReference>
<feature type="domain" description="Sushi" evidence="7">
    <location>
        <begin position="91"/>
        <end position="153"/>
    </location>
</feature>
<feature type="domain" description="Sushi" evidence="7">
    <location>
        <begin position="33"/>
        <end position="90"/>
    </location>
</feature>
<feature type="domain" description="Sushi" evidence="7">
    <location>
        <begin position="618"/>
        <end position="675"/>
    </location>
</feature>
<feature type="domain" description="Sushi" evidence="7">
    <location>
        <begin position="384"/>
        <end position="442"/>
    </location>
</feature>
<feature type="domain" description="Sushi" evidence="7">
    <location>
        <begin position="849"/>
        <end position="912"/>
    </location>
</feature>
<dbReference type="SMART" id="SM00032">
    <property type="entry name" value="CCP"/>
    <property type="match status" value="18"/>
</dbReference>
<dbReference type="InterPro" id="IPR007110">
    <property type="entry name" value="Ig-like_dom"/>
</dbReference>